<reference evidence="2 3" key="1">
    <citation type="submission" date="2020-08" db="EMBL/GenBank/DDBJ databases">
        <title>Sequencing the genomes of 1000 actinobacteria strains.</title>
        <authorList>
            <person name="Klenk H.-P."/>
        </authorList>
    </citation>
    <scope>NUCLEOTIDE SEQUENCE [LARGE SCALE GENOMIC DNA]</scope>
    <source>
        <strain evidence="2 3">DSM 45486</strain>
    </source>
</reference>
<dbReference type="AlphaFoldDB" id="A0A7W9HST1"/>
<comment type="caution">
    <text evidence="2">The sequence shown here is derived from an EMBL/GenBank/DDBJ whole genome shotgun (WGS) entry which is preliminary data.</text>
</comment>
<keyword evidence="3" id="KW-1185">Reference proteome</keyword>
<name>A0A7W9HST1_9PSEU</name>
<feature type="region of interest" description="Disordered" evidence="1">
    <location>
        <begin position="146"/>
        <end position="168"/>
    </location>
</feature>
<dbReference type="EMBL" id="JACHMO010000001">
    <property type="protein sequence ID" value="MBB5807501.1"/>
    <property type="molecule type" value="Genomic_DNA"/>
</dbReference>
<dbReference type="Proteomes" id="UP000552097">
    <property type="component" value="Unassembled WGS sequence"/>
</dbReference>
<proteinExistence type="predicted"/>
<evidence type="ECO:0000256" key="1">
    <source>
        <dbReference type="SAM" id="MobiDB-lite"/>
    </source>
</evidence>
<evidence type="ECO:0000313" key="2">
    <source>
        <dbReference type="EMBL" id="MBB5807501.1"/>
    </source>
</evidence>
<dbReference type="RefSeq" id="WP_184927558.1">
    <property type="nucleotide sequence ID" value="NZ_JACHMO010000001.1"/>
</dbReference>
<accession>A0A7W9HST1</accession>
<protein>
    <submittedName>
        <fullName evidence="2">Multidrug efflux pump subunit AcrA (Membrane-fusion protein)</fullName>
    </submittedName>
</protein>
<gene>
    <name evidence="2" type="ORF">F4560_007269</name>
</gene>
<organism evidence="2 3">
    <name type="scientific">Saccharothrix ecbatanensis</name>
    <dbReference type="NCBI Taxonomy" id="1105145"/>
    <lineage>
        <taxon>Bacteria</taxon>
        <taxon>Bacillati</taxon>
        <taxon>Actinomycetota</taxon>
        <taxon>Actinomycetes</taxon>
        <taxon>Pseudonocardiales</taxon>
        <taxon>Pseudonocardiaceae</taxon>
        <taxon>Saccharothrix</taxon>
    </lineage>
</organism>
<evidence type="ECO:0000313" key="3">
    <source>
        <dbReference type="Proteomes" id="UP000552097"/>
    </source>
</evidence>
<sequence length="168" mass="16949">MSWSGTQIVTSVGMRLHEGTSIDLRGSLDTQAFLTIGDSVEIVLGESHVRILRDQAAAALGDMARIEAAEDIVGDACHAGAQALTAAALARKKAESARTAGADEQAELAEQAAARAAEAAERAQVAVDAAAEAMGLADEAAEAARVAASAAEAAGREPSGGNAERTPQ</sequence>